<reference evidence="2" key="1">
    <citation type="submission" date="2022-11" db="UniProtKB">
        <authorList>
            <consortium name="WormBaseParasite"/>
        </authorList>
    </citation>
    <scope>IDENTIFICATION</scope>
</reference>
<protein>
    <submittedName>
        <fullName evidence="2">Uncharacterized protein</fullName>
    </submittedName>
</protein>
<accession>A0AC34FL07</accession>
<organism evidence="1 2">
    <name type="scientific">Panagrolaimus sp. ES5</name>
    <dbReference type="NCBI Taxonomy" id="591445"/>
    <lineage>
        <taxon>Eukaryota</taxon>
        <taxon>Metazoa</taxon>
        <taxon>Ecdysozoa</taxon>
        <taxon>Nematoda</taxon>
        <taxon>Chromadorea</taxon>
        <taxon>Rhabditida</taxon>
        <taxon>Tylenchina</taxon>
        <taxon>Panagrolaimomorpha</taxon>
        <taxon>Panagrolaimoidea</taxon>
        <taxon>Panagrolaimidae</taxon>
        <taxon>Panagrolaimus</taxon>
    </lineage>
</organism>
<dbReference type="Proteomes" id="UP000887579">
    <property type="component" value="Unplaced"/>
</dbReference>
<proteinExistence type="predicted"/>
<evidence type="ECO:0000313" key="1">
    <source>
        <dbReference type="Proteomes" id="UP000887579"/>
    </source>
</evidence>
<evidence type="ECO:0000313" key="2">
    <source>
        <dbReference type="WBParaSite" id="ES5_v2.g18063.t1"/>
    </source>
</evidence>
<sequence length="385" mass="44177">MKKQKLKEPSRRNPIRAARADEKLKSLPNKAGDSNPSTSASGQNIQSTKKRLKRPLTCYNGIGNAIDWFIIFTSPGGKYYLYYDNIMLAQRKKKMTLCKTNIYADNTAFRRTYDQFDIIKEQKGALCLVHNNQHNTPPPQREFAHMKGMVLFKGEQGIFISHSVPIFPKLENVHGIATNGDTKSQHFFCCNINKKGLEVISEHFWTAHPDIYFKIVPEEYLSIGKMREVFHGNFRTNFVPFLEGDLETRGGFKFEIYTRTHSDAKKLQYSPSIWDNLMSTYSQSFVVQSHYKDSELCHKCIANAKYKITNVEATCVKVAGKNWEYIWKHTSDHSKIGFSEGSDIFCISDLNHTATQKTRGGSIYCFVDEDLVGAIQNTLEFKWDI</sequence>
<name>A0AC34FL07_9BILA</name>
<dbReference type="WBParaSite" id="ES5_v2.g18063.t1">
    <property type="protein sequence ID" value="ES5_v2.g18063.t1"/>
    <property type="gene ID" value="ES5_v2.g18063"/>
</dbReference>